<evidence type="ECO:0000313" key="7">
    <source>
        <dbReference type="EMBL" id="KAA2239371.1"/>
    </source>
</evidence>
<dbReference type="SMART" id="SM00829">
    <property type="entry name" value="PKS_ER"/>
    <property type="match status" value="1"/>
</dbReference>
<evidence type="ECO:0000256" key="2">
    <source>
        <dbReference type="ARBA" id="ARBA00022723"/>
    </source>
</evidence>
<dbReference type="InterPro" id="IPR011032">
    <property type="entry name" value="GroES-like_sf"/>
</dbReference>
<dbReference type="InterPro" id="IPR002328">
    <property type="entry name" value="ADH_Zn_CS"/>
</dbReference>
<reference evidence="7 8" key="1">
    <citation type="submission" date="2019-09" db="EMBL/GenBank/DDBJ databases">
        <title>Chitinophaga ginsengihumi sp. nov., isolated from soil of ginseng rhizosphere.</title>
        <authorList>
            <person name="Lee J."/>
        </authorList>
    </citation>
    <scope>NUCLEOTIDE SEQUENCE [LARGE SCALE GENOMIC DNA]</scope>
    <source>
        <strain evidence="7 8">BN140078</strain>
    </source>
</reference>
<keyword evidence="2 5" id="KW-0479">Metal-binding</keyword>
<evidence type="ECO:0000256" key="5">
    <source>
        <dbReference type="RuleBase" id="RU361277"/>
    </source>
</evidence>
<evidence type="ECO:0000313" key="8">
    <source>
        <dbReference type="Proteomes" id="UP000324611"/>
    </source>
</evidence>
<dbReference type="AlphaFoldDB" id="A0A5B2VJU3"/>
<dbReference type="Gene3D" id="3.90.180.10">
    <property type="entry name" value="Medium-chain alcohol dehydrogenases, catalytic domain"/>
    <property type="match status" value="1"/>
</dbReference>
<dbReference type="GO" id="GO:0016616">
    <property type="term" value="F:oxidoreductase activity, acting on the CH-OH group of donors, NAD or NADP as acceptor"/>
    <property type="evidence" value="ECO:0007669"/>
    <property type="project" value="InterPro"/>
</dbReference>
<keyword evidence="3 5" id="KW-0862">Zinc</keyword>
<gene>
    <name evidence="7" type="ORF">F0L74_24525</name>
</gene>
<dbReference type="InterPro" id="IPR013149">
    <property type="entry name" value="ADH-like_C"/>
</dbReference>
<comment type="cofactor">
    <cofactor evidence="1 5">
        <name>Zn(2+)</name>
        <dbReference type="ChEBI" id="CHEBI:29105"/>
    </cofactor>
</comment>
<organism evidence="7 8">
    <name type="scientific">Chitinophaga agrisoli</name>
    <dbReference type="NCBI Taxonomy" id="2607653"/>
    <lineage>
        <taxon>Bacteria</taxon>
        <taxon>Pseudomonadati</taxon>
        <taxon>Bacteroidota</taxon>
        <taxon>Chitinophagia</taxon>
        <taxon>Chitinophagales</taxon>
        <taxon>Chitinophagaceae</taxon>
        <taxon>Chitinophaga</taxon>
    </lineage>
</organism>
<evidence type="ECO:0000259" key="6">
    <source>
        <dbReference type="SMART" id="SM00829"/>
    </source>
</evidence>
<dbReference type="SUPFAM" id="SSF51735">
    <property type="entry name" value="NAD(P)-binding Rossmann-fold domains"/>
    <property type="match status" value="1"/>
</dbReference>
<dbReference type="Proteomes" id="UP000324611">
    <property type="component" value="Unassembled WGS sequence"/>
</dbReference>
<dbReference type="Gene3D" id="3.40.50.720">
    <property type="entry name" value="NAD(P)-binding Rossmann-like Domain"/>
    <property type="match status" value="1"/>
</dbReference>
<dbReference type="PROSITE" id="PS00059">
    <property type="entry name" value="ADH_ZINC"/>
    <property type="match status" value="1"/>
</dbReference>
<dbReference type="RefSeq" id="WP_149840550.1">
    <property type="nucleotide sequence ID" value="NZ_VUOC01000004.1"/>
</dbReference>
<feature type="domain" description="Enoyl reductase (ER)" evidence="6">
    <location>
        <begin position="12"/>
        <end position="331"/>
    </location>
</feature>
<sequence>MKIKAYAVMEKGGKLTPFCYEKALGKNDALVRITHCSIARGDIQFMNDDWGDTKFPVVPGHEIVGIVEDIGANVTGLQPGDRVGIGYQQTACFKCEFCRAGNEQFCPDQQVIGVHCHGGLAEHIITDSRFVFKLPASLDAARSAPLMSSGVTVYTAIRKANLPDNAVTGVLGAGGLGLLAARFLQKMGHQVSAFSHSPGKKQLIEQSGAAYLDSSNESNLSSLQQKFDFILSTLNVDFNINTYLKLLKPQGKFGVVASPLQQQPISIGLLYDYAQRTIYGNYVGSRKDMVDTLDFSARNNMECMVEVLPFSEMDTAIATLRNQHTPVRLVLEHR</sequence>
<dbReference type="InterPro" id="IPR020843">
    <property type="entry name" value="ER"/>
</dbReference>
<dbReference type="Pfam" id="PF08240">
    <property type="entry name" value="ADH_N"/>
    <property type="match status" value="1"/>
</dbReference>
<name>A0A5B2VJU3_9BACT</name>
<evidence type="ECO:0000256" key="1">
    <source>
        <dbReference type="ARBA" id="ARBA00001947"/>
    </source>
</evidence>
<dbReference type="PANTHER" id="PTHR42683">
    <property type="entry name" value="ALDEHYDE REDUCTASE"/>
    <property type="match status" value="1"/>
</dbReference>
<keyword evidence="4" id="KW-0560">Oxidoreductase</keyword>
<comment type="caution">
    <text evidence="7">The sequence shown here is derived from an EMBL/GenBank/DDBJ whole genome shotgun (WGS) entry which is preliminary data.</text>
</comment>
<evidence type="ECO:0000256" key="4">
    <source>
        <dbReference type="ARBA" id="ARBA00023002"/>
    </source>
</evidence>
<protein>
    <submittedName>
        <fullName evidence="7">Alcohol dehydrogenase catalytic domain-containing protein</fullName>
    </submittedName>
</protein>
<dbReference type="SUPFAM" id="SSF50129">
    <property type="entry name" value="GroES-like"/>
    <property type="match status" value="1"/>
</dbReference>
<keyword evidence="8" id="KW-1185">Reference proteome</keyword>
<proteinExistence type="inferred from homology"/>
<dbReference type="GO" id="GO:0008270">
    <property type="term" value="F:zinc ion binding"/>
    <property type="evidence" value="ECO:0007669"/>
    <property type="project" value="InterPro"/>
</dbReference>
<accession>A0A5B2VJU3</accession>
<dbReference type="InterPro" id="IPR036291">
    <property type="entry name" value="NAD(P)-bd_dom_sf"/>
</dbReference>
<dbReference type="Pfam" id="PF00107">
    <property type="entry name" value="ADH_zinc_N"/>
    <property type="match status" value="1"/>
</dbReference>
<reference evidence="7 8" key="2">
    <citation type="submission" date="2019-09" db="EMBL/GenBank/DDBJ databases">
        <authorList>
            <person name="Jin C."/>
        </authorList>
    </citation>
    <scope>NUCLEOTIDE SEQUENCE [LARGE SCALE GENOMIC DNA]</scope>
    <source>
        <strain evidence="7 8">BN140078</strain>
    </source>
</reference>
<evidence type="ECO:0000256" key="3">
    <source>
        <dbReference type="ARBA" id="ARBA00022833"/>
    </source>
</evidence>
<dbReference type="EMBL" id="VUOC01000004">
    <property type="protein sequence ID" value="KAA2239371.1"/>
    <property type="molecule type" value="Genomic_DNA"/>
</dbReference>
<comment type="similarity">
    <text evidence="5">Belongs to the zinc-containing alcohol dehydrogenase family.</text>
</comment>
<dbReference type="InterPro" id="IPR013154">
    <property type="entry name" value="ADH-like_N"/>
</dbReference>
<dbReference type="InterPro" id="IPR047109">
    <property type="entry name" value="CAD-like"/>
</dbReference>